<dbReference type="EMBL" id="FOSV01000025">
    <property type="protein sequence ID" value="SFL79733.1"/>
    <property type="molecule type" value="Genomic_DNA"/>
</dbReference>
<dbReference type="RefSeq" id="WP_091950867.1">
    <property type="nucleotide sequence ID" value="NZ_FOSV01000025.1"/>
</dbReference>
<dbReference type="STRING" id="414703.SAMN04488125_12510"/>
<dbReference type="Proteomes" id="UP000198804">
    <property type="component" value="Unassembled WGS sequence"/>
</dbReference>
<name>A0A1I4KMD7_9HYPH</name>
<protein>
    <submittedName>
        <fullName evidence="1">Uncharacterized protein</fullName>
    </submittedName>
</protein>
<evidence type="ECO:0000313" key="1">
    <source>
        <dbReference type="EMBL" id="SFL79733.1"/>
    </source>
</evidence>
<accession>A0A1I4KMD7</accession>
<gene>
    <name evidence="1" type="ORF">SAMN04488125_12510</name>
</gene>
<dbReference type="OrthoDB" id="7981142at2"/>
<organism evidence="1 2">
    <name type="scientific">Methylorubrum salsuginis</name>
    <dbReference type="NCBI Taxonomy" id="414703"/>
    <lineage>
        <taxon>Bacteria</taxon>
        <taxon>Pseudomonadati</taxon>
        <taxon>Pseudomonadota</taxon>
        <taxon>Alphaproteobacteria</taxon>
        <taxon>Hyphomicrobiales</taxon>
        <taxon>Methylobacteriaceae</taxon>
        <taxon>Methylorubrum</taxon>
    </lineage>
</organism>
<sequence>MTHHDLPADADATACALEPDGLWVRATASRPRRHHDGWLFDLQALDPTRSGRLTAFMSADFTDQIEQASGIMLHEEDLVGDHTVLLTLTVDPLLGLTGRIIGLDRGLMLRAWAERDARVREALDANGLWDRQHELPMPRRLRRAFLIEPDDGAPHAIADGLARWHELGMIALIRHPLAFEEPGSVAALHRALDAALDQYEWGTLDAVIVEPGTGFAFRSLSDPGLAQRLCEFPVPILTRRTRPVTLLDGLAFRSFDTAPELAALLIEILHRELREADRPRLEAIARELEPAPAAEDRPVNGAALFD</sequence>
<evidence type="ECO:0000313" key="2">
    <source>
        <dbReference type="Proteomes" id="UP000198804"/>
    </source>
</evidence>
<reference evidence="2" key="1">
    <citation type="submission" date="2016-10" db="EMBL/GenBank/DDBJ databases">
        <authorList>
            <person name="Varghese N."/>
            <person name="Submissions S."/>
        </authorList>
    </citation>
    <scope>NUCLEOTIDE SEQUENCE [LARGE SCALE GENOMIC DNA]</scope>
    <source>
        <strain evidence="2">CGMCC 1.6474</strain>
    </source>
</reference>
<proteinExistence type="predicted"/>
<keyword evidence="2" id="KW-1185">Reference proteome</keyword>
<dbReference type="AlphaFoldDB" id="A0A1I4KMD7"/>